<name>A0A822CHT7_9BILA</name>
<comment type="caution">
    <text evidence="1">The sequence shown here is derived from an EMBL/GenBank/DDBJ whole genome shotgun (WGS) entry which is preliminary data.</text>
</comment>
<dbReference type="AlphaFoldDB" id="A0A822CHT7"/>
<sequence length="33" mass="3676">RHEIFSYPQIYFVGQNARKRQGVGGGPNNGIKS</sequence>
<dbReference type="InterPro" id="IPR042521">
    <property type="entry name" value="DYRK"/>
</dbReference>
<gene>
    <name evidence="1" type="ORF">QYT958_LOCUS41598</name>
</gene>
<accession>A0A822CHT7</accession>
<protein>
    <submittedName>
        <fullName evidence="1">Uncharacterized protein</fullName>
    </submittedName>
</protein>
<evidence type="ECO:0000313" key="2">
    <source>
        <dbReference type="Proteomes" id="UP000663848"/>
    </source>
</evidence>
<proteinExistence type="predicted"/>
<reference evidence="1" key="1">
    <citation type="submission" date="2021-02" db="EMBL/GenBank/DDBJ databases">
        <authorList>
            <person name="Nowell W R."/>
        </authorList>
    </citation>
    <scope>NUCLEOTIDE SEQUENCE</scope>
</reference>
<dbReference type="EMBL" id="CAJOBR010048075">
    <property type="protein sequence ID" value="CAF5043947.1"/>
    <property type="molecule type" value="Genomic_DNA"/>
</dbReference>
<organism evidence="1 2">
    <name type="scientific">Rotaria socialis</name>
    <dbReference type="NCBI Taxonomy" id="392032"/>
    <lineage>
        <taxon>Eukaryota</taxon>
        <taxon>Metazoa</taxon>
        <taxon>Spiralia</taxon>
        <taxon>Gnathifera</taxon>
        <taxon>Rotifera</taxon>
        <taxon>Eurotatoria</taxon>
        <taxon>Bdelloidea</taxon>
        <taxon>Philodinida</taxon>
        <taxon>Philodinidae</taxon>
        <taxon>Rotaria</taxon>
    </lineage>
</organism>
<evidence type="ECO:0000313" key="1">
    <source>
        <dbReference type="EMBL" id="CAF5043947.1"/>
    </source>
</evidence>
<feature type="non-terminal residue" evidence="1">
    <location>
        <position position="1"/>
    </location>
</feature>
<dbReference type="Proteomes" id="UP000663848">
    <property type="component" value="Unassembled WGS sequence"/>
</dbReference>
<dbReference type="GO" id="GO:0004712">
    <property type="term" value="F:protein serine/threonine/tyrosine kinase activity"/>
    <property type="evidence" value="ECO:0007669"/>
    <property type="project" value="InterPro"/>
</dbReference>
<dbReference type="Gene3D" id="3.30.10.30">
    <property type="entry name" value="DYRK"/>
    <property type="match status" value="1"/>
</dbReference>